<organism evidence="2 3">
    <name type="scientific">Macrococcoides goetzii</name>
    <dbReference type="NCBI Taxonomy" id="1891097"/>
    <lineage>
        <taxon>Bacteria</taxon>
        <taxon>Bacillati</taxon>
        <taxon>Bacillota</taxon>
        <taxon>Bacilli</taxon>
        <taxon>Bacillales</taxon>
        <taxon>Staphylococcaceae</taxon>
        <taxon>Macrococcoides</taxon>
    </lineage>
</organism>
<comment type="caution">
    <text evidence="2">The sequence shown here is derived from an EMBL/GenBank/DDBJ whole genome shotgun (WGS) entry which is preliminary data.</text>
</comment>
<proteinExistence type="inferred from homology"/>
<evidence type="ECO:0000256" key="1">
    <source>
        <dbReference type="ARBA" id="ARBA00008522"/>
    </source>
</evidence>
<dbReference type="PANTHER" id="PTHR35146:SF1">
    <property type="entry name" value="UPF0178 PROTEIN YAII"/>
    <property type="match status" value="1"/>
</dbReference>
<sequence>MTIVNRIIVDADSSPVIQEVIHVAEKYALNVLLVKDFAHFTMQDFPDFVDTKYVDTGNDSADYEIKRIATKHDIVITGDYGLASLLINHAIVMHHNGNMYTKDNIDLLLLTRYHNQIERNAGKRIKGPSKFTMNNRHTFVSHLEQCIEKNLAP</sequence>
<dbReference type="Proteomes" id="UP000229523">
    <property type="component" value="Unassembled WGS sequence"/>
</dbReference>
<dbReference type="EMBL" id="MJBI02000003">
    <property type="protein sequence ID" value="RAI80522.1"/>
    <property type="molecule type" value="Genomic_DNA"/>
</dbReference>
<evidence type="ECO:0000313" key="2">
    <source>
        <dbReference type="EMBL" id="RAI80522.1"/>
    </source>
</evidence>
<dbReference type="RefSeq" id="WP_099580202.1">
    <property type="nucleotide sequence ID" value="NZ_MJBI02000003.1"/>
</dbReference>
<reference evidence="2 3" key="1">
    <citation type="journal article" date="2018" name="Front. Microbiol.">
        <title>Description and Comparative Genomics of Macrococcus caseolyticus subsp. hominis subsp. nov., Macrococcus goetzii sp. nov., Macrococcus epidermidis sp. nov., and Macrococcus bohemicus sp. nov., Novel Macrococci From Human Clinical Material With Virulence Potential and Suspected Uptake of Foreign DNA by Natural Transformation.</title>
        <authorList>
            <person name="Maslanova I."/>
            <person name="Wertheimer Z."/>
            <person name="Sedlacek I."/>
            <person name="Svec P."/>
            <person name="Indrakova A."/>
            <person name="Kovarovic V."/>
            <person name="Schumann P."/>
            <person name="Sproer C."/>
            <person name="Kralova S."/>
            <person name="Sedo O."/>
            <person name="Kristofova L."/>
            <person name="Vrbovska V."/>
            <person name="Fuzik T."/>
            <person name="Petras P."/>
            <person name="Zdrahal Z."/>
            <person name="Ruzickova V."/>
            <person name="Doskar J."/>
            <person name="Pantucek R."/>
        </authorList>
    </citation>
    <scope>NUCLEOTIDE SEQUENCE [LARGE SCALE GENOMIC DNA]</scope>
    <source>
        <strain evidence="2 3">CCM 4927</strain>
    </source>
</reference>
<keyword evidence="3" id="KW-1185">Reference proteome</keyword>
<accession>A0A395G968</accession>
<protein>
    <submittedName>
        <fullName evidence="2">YaiI/YqxD family protein</fullName>
    </submittedName>
</protein>
<dbReference type="AlphaFoldDB" id="A0A395G968"/>
<dbReference type="PANTHER" id="PTHR35146">
    <property type="entry name" value="UPF0178 PROTEIN YAII"/>
    <property type="match status" value="1"/>
</dbReference>
<dbReference type="InterPro" id="IPR003791">
    <property type="entry name" value="UPF0178"/>
</dbReference>
<dbReference type="Pfam" id="PF02639">
    <property type="entry name" value="DUF188"/>
    <property type="match status" value="1"/>
</dbReference>
<evidence type="ECO:0000313" key="3">
    <source>
        <dbReference type="Proteomes" id="UP000229523"/>
    </source>
</evidence>
<comment type="similarity">
    <text evidence="1">Belongs to the UPF0178 family.</text>
</comment>
<name>A0A395G968_9STAP</name>
<gene>
    <name evidence="2" type="ORF">BFS35_008770</name>
</gene>